<gene>
    <name evidence="3" type="ORF">B0J13DRAFT_572243</name>
</gene>
<feature type="chain" id="PRO_5040496217" evidence="2">
    <location>
        <begin position="19"/>
        <end position="263"/>
    </location>
</feature>
<dbReference type="AlphaFoldDB" id="A0A9P9D9Z3"/>
<dbReference type="OrthoDB" id="5104857at2759"/>
<evidence type="ECO:0000313" key="4">
    <source>
        <dbReference type="Proteomes" id="UP000717696"/>
    </source>
</evidence>
<comment type="caution">
    <text evidence="3">The sequence shown here is derived from an EMBL/GenBank/DDBJ whole genome shotgun (WGS) entry which is preliminary data.</text>
</comment>
<dbReference type="EMBL" id="JAGMUU010000038">
    <property type="protein sequence ID" value="KAH7115495.1"/>
    <property type="molecule type" value="Genomic_DNA"/>
</dbReference>
<evidence type="ECO:0000313" key="3">
    <source>
        <dbReference type="EMBL" id="KAH7115495.1"/>
    </source>
</evidence>
<evidence type="ECO:0000256" key="1">
    <source>
        <dbReference type="SAM" id="MobiDB-lite"/>
    </source>
</evidence>
<feature type="region of interest" description="Disordered" evidence="1">
    <location>
        <begin position="222"/>
        <end position="242"/>
    </location>
</feature>
<sequence length="263" mass="27470">MNAIRLLPVLYFAAYGSALGGASELCTWEPMLPVKAGSDISMKIQNPWGDKCRAELELSDDKFPKWQFKAPLGAPNGDANLTWQCDGDVPMSCIYITETARCVPSTMLLTYTASRGGEKPTGVFLETRSFNPTAATALSIPASEALDSATTTPVATDVSAPTTLTKSWVNTPSFNSLVGAGGTRKAGETSAQLPIDTSTSATSTTNTTSVTTTTADLVTTPIGGSITTTTTTTTTEDGSANEPSYVTITATIATCPAMMREHA</sequence>
<feature type="signal peptide" evidence="2">
    <location>
        <begin position="1"/>
        <end position="18"/>
    </location>
</feature>
<dbReference type="Proteomes" id="UP000717696">
    <property type="component" value="Unassembled WGS sequence"/>
</dbReference>
<accession>A0A9P9D9Z3</accession>
<reference evidence="3" key="1">
    <citation type="journal article" date="2021" name="Nat. Commun.">
        <title>Genetic determinants of endophytism in the Arabidopsis root mycobiome.</title>
        <authorList>
            <person name="Mesny F."/>
            <person name="Miyauchi S."/>
            <person name="Thiergart T."/>
            <person name="Pickel B."/>
            <person name="Atanasova L."/>
            <person name="Karlsson M."/>
            <person name="Huettel B."/>
            <person name="Barry K.W."/>
            <person name="Haridas S."/>
            <person name="Chen C."/>
            <person name="Bauer D."/>
            <person name="Andreopoulos W."/>
            <person name="Pangilinan J."/>
            <person name="LaButti K."/>
            <person name="Riley R."/>
            <person name="Lipzen A."/>
            <person name="Clum A."/>
            <person name="Drula E."/>
            <person name="Henrissat B."/>
            <person name="Kohler A."/>
            <person name="Grigoriev I.V."/>
            <person name="Martin F.M."/>
            <person name="Hacquard S."/>
        </authorList>
    </citation>
    <scope>NUCLEOTIDE SEQUENCE</scope>
    <source>
        <strain evidence="3">MPI-CAGE-AT-0021</strain>
    </source>
</reference>
<evidence type="ECO:0000256" key="2">
    <source>
        <dbReference type="SAM" id="SignalP"/>
    </source>
</evidence>
<proteinExistence type="predicted"/>
<keyword evidence="4" id="KW-1185">Reference proteome</keyword>
<name>A0A9P9D9Z3_9HYPO</name>
<organism evidence="3 4">
    <name type="scientific">Dactylonectria estremocensis</name>
    <dbReference type="NCBI Taxonomy" id="1079267"/>
    <lineage>
        <taxon>Eukaryota</taxon>
        <taxon>Fungi</taxon>
        <taxon>Dikarya</taxon>
        <taxon>Ascomycota</taxon>
        <taxon>Pezizomycotina</taxon>
        <taxon>Sordariomycetes</taxon>
        <taxon>Hypocreomycetidae</taxon>
        <taxon>Hypocreales</taxon>
        <taxon>Nectriaceae</taxon>
        <taxon>Dactylonectria</taxon>
    </lineage>
</organism>
<keyword evidence="2" id="KW-0732">Signal</keyword>
<protein>
    <submittedName>
        <fullName evidence="3">Uncharacterized protein</fullName>
    </submittedName>
</protein>